<gene>
    <name evidence="1" type="ORF">QWY20_17550</name>
</gene>
<organism evidence="1 2">
    <name type="scientific">Alkalimonas cellulosilytica</name>
    <dbReference type="NCBI Taxonomy" id="3058395"/>
    <lineage>
        <taxon>Bacteria</taxon>
        <taxon>Pseudomonadati</taxon>
        <taxon>Pseudomonadota</taxon>
        <taxon>Gammaproteobacteria</taxon>
        <taxon>Alkalimonas</taxon>
    </lineage>
</organism>
<comment type="caution">
    <text evidence="1">The sequence shown here is derived from an EMBL/GenBank/DDBJ whole genome shotgun (WGS) entry which is preliminary data.</text>
</comment>
<dbReference type="EMBL" id="JAUHLI010000027">
    <property type="protein sequence ID" value="MEE2003261.1"/>
    <property type="molecule type" value="Genomic_DNA"/>
</dbReference>
<proteinExistence type="predicted"/>
<dbReference type="RefSeq" id="WP_330130304.1">
    <property type="nucleotide sequence ID" value="NZ_JAUHLI010000027.1"/>
</dbReference>
<evidence type="ECO:0000313" key="2">
    <source>
        <dbReference type="Proteomes" id="UP001336314"/>
    </source>
</evidence>
<dbReference type="Gene3D" id="2.10.260.10">
    <property type="match status" value="1"/>
</dbReference>
<sequence>MNKDAPIYAPIIDDEQGQFVLLPDVFEFSEGVSHVLIEKHGESLRISPAKKVWLTLSESPEADNDFLSERPDIF</sequence>
<accession>A0ABU7J9S8</accession>
<dbReference type="Proteomes" id="UP001336314">
    <property type="component" value="Unassembled WGS sequence"/>
</dbReference>
<reference evidence="1 2" key="1">
    <citation type="submission" date="2023-07" db="EMBL/GenBank/DDBJ databases">
        <title>Alkalimonas sp., MEB108 novel, alkaliphilic bacterium isolated from Lonar Lake, India.</title>
        <authorList>
            <person name="Joshi A."/>
            <person name="Thite S."/>
        </authorList>
    </citation>
    <scope>NUCLEOTIDE SEQUENCE [LARGE SCALE GENOMIC DNA]</scope>
    <source>
        <strain evidence="1 2">MEB108</strain>
    </source>
</reference>
<evidence type="ECO:0000313" key="1">
    <source>
        <dbReference type="EMBL" id="MEE2003261.1"/>
    </source>
</evidence>
<keyword evidence="2" id="KW-1185">Reference proteome</keyword>
<name>A0ABU7J9S8_9GAMM</name>
<protein>
    <submittedName>
        <fullName evidence="1">AbrB family transcriptional regulator</fullName>
    </submittedName>
</protein>